<protein>
    <submittedName>
        <fullName evidence="10">SH3 domain protein</fullName>
    </submittedName>
</protein>
<reference evidence="10 11" key="1">
    <citation type="submission" date="2018-07" db="EMBL/GenBank/DDBJ databases">
        <title>Genomic Encyclopedia of Type Strains, Phase IV (KMG-IV): sequencing the most valuable type-strain genomes for metagenomic binning, comparative biology and taxonomic classification.</title>
        <authorList>
            <person name="Goeker M."/>
        </authorList>
    </citation>
    <scope>NUCLEOTIDE SEQUENCE [LARGE SCALE GENOMIC DNA]</scope>
    <source>
        <strain evidence="10 11">DSM 26407</strain>
    </source>
</reference>
<evidence type="ECO:0000313" key="11">
    <source>
        <dbReference type="Proteomes" id="UP000252707"/>
    </source>
</evidence>
<feature type="chain" id="PRO_5016736549" evidence="8">
    <location>
        <begin position="30"/>
        <end position="216"/>
    </location>
</feature>
<proteinExistence type="predicted"/>
<evidence type="ECO:0000256" key="6">
    <source>
        <dbReference type="SAM" id="Coils"/>
    </source>
</evidence>
<dbReference type="GO" id="GO:0016020">
    <property type="term" value="C:membrane"/>
    <property type="evidence" value="ECO:0007669"/>
    <property type="project" value="UniProtKB-SubCell"/>
</dbReference>
<organism evidence="10 11">
    <name type="scientific">Thioalbus denitrificans</name>
    <dbReference type="NCBI Taxonomy" id="547122"/>
    <lineage>
        <taxon>Bacteria</taxon>
        <taxon>Pseudomonadati</taxon>
        <taxon>Pseudomonadota</taxon>
        <taxon>Gammaproteobacteria</taxon>
        <taxon>Chromatiales</taxon>
        <taxon>Ectothiorhodospiraceae</taxon>
        <taxon>Thioalbus</taxon>
    </lineage>
</organism>
<feature type="coiled-coil region" evidence="6">
    <location>
        <begin position="101"/>
        <end position="128"/>
    </location>
</feature>
<dbReference type="OrthoDB" id="9790951at2"/>
<dbReference type="AlphaFoldDB" id="A0A369CH88"/>
<keyword evidence="3 8" id="KW-0732">Signal</keyword>
<comment type="caution">
    <text evidence="10">The sequence shown here is derived from an EMBL/GenBank/DDBJ whole genome shotgun (WGS) entry which is preliminary data.</text>
</comment>
<evidence type="ECO:0000256" key="5">
    <source>
        <dbReference type="ARBA" id="ARBA00023136"/>
    </source>
</evidence>
<keyword evidence="2 7" id="KW-0812">Transmembrane</keyword>
<comment type="subcellular location">
    <subcellularLocation>
        <location evidence="1">Membrane</location>
        <topology evidence="1">Single-pass membrane protein</topology>
    </subcellularLocation>
</comment>
<evidence type="ECO:0000256" key="4">
    <source>
        <dbReference type="ARBA" id="ARBA00022989"/>
    </source>
</evidence>
<evidence type="ECO:0000256" key="8">
    <source>
        <dbReference type="SAM" id="SignalP"/>
    </source>
</evidence>
<evidence type="ECO:0000313" key="10">
    <source>
        <dbReference type="EMBL" id="RCX32941.1"/>
    </source>
</evidence>
<evidence type="ECO:0000259" key="9">
    <source>
        <dbReference type="Pfam" id="PF08239"/>
    </source>
</evidence>
<sequence length="216" mass="23446">MIMYNRLRPLSLATVALLLLLLPAPTPRAATETRYVSDQLLLEVRAAPDPAAAAEATLPTGTPVEVLEQQDGMARIHAADGTEGWVDSAFLMGEQPARLRLLTTEDRLQKAREEIDRLRVENERLQARDGPSPPVDDGDARLRVENAALRARIERAAAVLRGEESPAAAAPGGTGPAVIPPLAWLGLALGSLLAGFLLGTRWMDRRQRRRLGGFRL</sequence>
<dbReference type="NCBIfam" id="TIGR04211">
    <property type="entry name" value="SH3_and_anchor"/>
    <property type="match status" value="1"/>
</dbReference>
<dbReference type="Gene3D" id="2.30.30.40">
    <property type="entry name" value="SH3 Domains"/>
    <property type="match status" value="1"/>
</dbReference>
<gene>
    <name evidence="10" type="ORF">DFQ59_101239</name>
</gene>
<dbReference type="InterPro" id="IPR003646">
    <property type="entry name" value="SH3-like_bac-type"/>
</dbReference>
<evidence type="ECO:0000256" key="1">
    <source>
        <dbReference type="ARBA" id="ARBA00004167"/>
    </source>
</evidence>
<dbReference type="Proteomes" id="UP000252707">
    <property type="component" value="Unassembled WGS sequence"/>
</dbReference>
<dbReference type="InterPro" id="IPR016476">
    <property type="entry name" value="SH3_dom_pro"/>
</dbReference>
<keyword evidence="11" id="KW-1185">Reference proteome</keyword>
<feature type="signal peptide" evidence="8">
    <location>
        <begin position="1"/>
        <end position="29"/>
    </location>
</feature>
<feature type="transmembrane region" description="Helical" evidence="7">
    <location>
        <begin position="182"/>
        <end position="200"/>
    </location>
</feature>
<keyword evidence="6" id="KW-0175">Coiled coil</keyword>
<dbReference type="EMBL" id="QPJY01000001">
    <property type="protein sequence ID" value="RCX32941.1"/>
    <property type="molecule type" value="Genomic_DNA"/>
</dbReference>
<feature type="domain" description="SH3b" evidence="9">
    <location>
        <begin position="42"/>
        <end position="91"/>
    </location>
</feature>
<evidence type="ECO:0000256" key="2">
    <source>
        <dbReference type="ARBA" id="ARBA00022692"/>
    </source>
</evidence>
<evidence type="ECO:0000256" key="7">
    <source>
        <dbReference type="SAM" id="Phobius"/>
    </source>
</evidence>
<keyword evidence="5 7" id="KW-0472">Membrane</keyword>
<accession>A0A369CH88</accession>
<keyword evidence="4 7" id="KW-1133">Transmembrane helix</keyword>
<name>A0A369CH88_9GAMM</name>
<dbReference type="Pfam" id="PF08239">
    <property type="entry name" value="SH3_3"/>
    <property type="match status" value="1"/>
</dbReference>
<evidence type="ECO:0000256" key="3">
    <source>
        <dbReference type="ARBA" id="ARBA00022729"/>
    </source>
</evidence>